<proteinExistence type="inferred from homology"/>
<dbReference type="GO" id="GO:0006753">
    <property type="term" value="P:nucleoside phosphate metabolic process"/>
    <property type="evidence" value="ECO:0007669"/>
    <property type="project" value="TreeGrafter"/>
</dbReference>
<dbReference type="InterPro" id="IPR022927">
    <property type="entry name" value="RppH"/>
</dbReference>
<dbReference type="SUPFAM" id="SSF55811">
    <property type="entry name" value="Nudix"/>
    <property type="match status" value="1"/>
</dbReference>
<evidence type="ECO:0000259" key="5">
    <source>
        <dbReference type="PROSITE" id="PS51462"/>
    </source>
</evidence>
<dbReference type="Pfam" id="PF00293">
    <property type="entry name" value="NUDIX"/>
    <property type="match status" value="1"/>
</dbReference>
<dbReference type="Gene3D" id="3.90.79.10">
    <property type="entry name" value="Nucleoside Triphosphate Pyrophosphohydrolase"/>
    <property type="match status" value="1"/>
</dbReference>
<comment type="similarity">
    <text evidence="4">Belongs to the Nudix hydrolase family. RppH subfamily.</text>
</comment>
<comment type="cofactor">
    <cofactor evidence="4">
        <name>a divalent metal cation</name>
        <dbReference type="ChEBI" id="CHEBI:60240"/>
    </cofactor>
</comment>
<accession>A0A2W5SSG6</accession>
<dbReference type="PRINTS" id="PR00502">
    <property type="entry name" value="NUDIXFAMILY"/>
</dbReference>
<dbReference type="HAMAP" id="MF_00298">
    <property type="entry name" value="Nudix_RppH"/>
    <property type="match status" value="1"/>
</dbReference>
<dbReference type="AlphaFoldDB" id="A0A2W5SSG6"/>
<dbReference type="NCBIfam" id="NF001938">
    <property type="entry name" value="PRK00714.1-5"/>
    <property type="match status" value="1"/>
</dbReference>
<evidence type="ECO:0000313" key="6">
    <source>
        <dbReference type="EMBL" id="PZQ82483.1"/>
    </source>
</evidence>
<reference evidence="6 7" key="1">
    <citation type="submission" date="2017-08" db="EMBL/GenBank/DDBJ databases">
        <title>Infants hospitalized years apart are colonized by the same room-sourced microbial strains.</title>
        <authorList>
            <person name="Brooks B."/>
            <person name="Olm M.R."/>
            <person name="Firek B.A."/>
            <person name="Baker R."/>
            <person name="Thomas B.C."/>
            <person name="Morowitz M.J."/>
            <person name="Banfield J.F."/>
        </authorList>
    </citation>
    <scope>NUCLEOTIDE SEQUENCE [LARGE SCALE GENOMIC DNA]</scope>
    <source>
        <strain evidence="6">S2_005_001_R2_27</strain>
    </source>
</reference>
<feature type="domain" description="Nudix hydrolase" evidence="5">
    <location>
        <begin position="8"/>
        <end position="160"/>
    </location>
</feature>
<evidence type="ECO:0000313" key="7">
    <source>
        <dbReference type="Proteomes" id="UP000248887"/>
    </source>
</evidence>
<gene>
    <name evidence="4" type="primary">rppH</name>
    <name evidence="4" type="synonym">nudH</name>
    <name evidence="6" type="ORF">DI549_11210</name>
</gene>
<sequence length="170" mass="19197">MVPFEQLPYRPCVGVVLVNRAGLVFLGQRIGGAEHVDALHSWQMPQGGIDEGELPQDAALRELYEETNVSSVEPLAEAADWFAYDLPEPIAREAWKGRYRGQTQKWIALRFTGDDSEINVTQPGGGKHKPEFIAWRWERLENTPSLIIPFKRPVYQRVVQEFAPVLTALG</sequence>
<organism evidence="6 7">
    <name type="scientific">Ancylobacter novellus</name>
    <name type="common">Thiobacillus novellus</name>
    <dbReference type="NCBI Taxonomy" id="921"/>
    <lineage>
        <taxon>Bacteria</taxon>
        <taxon>Pseudomonadati</taxon>
        <taxon>Pseudomonadota</taxon>
        <taxon>Alphaproteobacteria</taxon>
        <taxon>Hyphomicrobiales</taxon>
        <taxon>Xanthobacteraceae</taxon>
        <taxon>Ancylobacter</taxon>
    </lineage>
</organism>
<dbReference type="PANTHER" id="PTHR11839:SF22">
    <property type="entry name" value="NUDIX HYDROLASE 26, CHLOROPLASTIC"/>
    <property type="match status" value="1"/>
</dbReference>
<comment type="caution">
    <text evidence="6">The sequence shown here is derived from an EMBL/GenBank/DDBJ whole genome shotgun (WGS) entry which is preliminary data.</text>
</comment>
<keyword evidence="3 4" id="KW-0378">Hydrolase</keyword>
<evidence type="ECO:0000256" key="2">
    <source>
        <dbReference type="ARBA" id="ARBA00001946"/>
    </source>
</evidence>
<dbReference type="EC" id="3.6.1.-" evidence="4"/>
<dbReference type="Proteomes" id="UP000248887">
    <property type="component" value="Unassembled WGS sequence"/>
</dbReference>
<dbReference type="PANTHER" id="PTHR11839">
    <property type="entry name" value="UDP/ADP-SUGAR PYROPHOSPHATASE"/>
    <property type="match status" value="1"/>
</dbReference>
<dbReference type="EMBL" id="QFQD01000031">
    <property type="protein sequence ID" value="PZQ82483.1"/>
    <property type="molecule type" value="Genomic_DNA"/>
</dbReference>
<dbReference type="InterPro" id="IPR020084">
    <property type="entry name" value="NUDIX_hydrolase_CS"/>
</dbReference>
<feature type="short sequence motif" description="Nudix box" evidence="4">
    <location>
        <begin position="47"/>
        <end position="68"/>
    </location>
</feature>
<comment type="cofactor">
    <cofactor evidence="1">
        <name>Mn(2+)</name>
        <dbReference type="ChEBI" id="CHEBI:29035"/>
    </cofactor>
</comment>
<dbReference type="InterPro" id="IPR020476">
    <property type="entry name" value="Nudix_hydrolase"/>
</dbReference>
<evidence type="ECO:0000256" key="3">
    <source>
        <dbReference type="ARBA" id="ARBA00022801"/>
    </source>
</evidence>
<dbReference type="PROSITE" id="PS00893">
    <property type="entry name" value="NUDIX_BOX"/>
    <property type="match status" value="1"/>
</dbReference>
<protein>
    <recommendedName>
        <fullName evidence="4">RNA pyrophosphohydrolase</fullName>
        <ecNumber evidence="4">3.6.1.-</ecNumber>
    </recommendedName>
    <alternativeName>
        <fullName evidence="4">(Di)nucleoside polyphosphate hydrolase</fullName>
    </alternativeName>
</protein>
<dbReference type="GO" id="GO:0008893">
    <property type="term" value="F:guanosine-3',5'-bis(diphosphate) 3'-diphosphatase activity"/>
    <property type="evidence" value="ECO:0007669"/>
    <property type="project" value="TreeGrafter"/>
</dbReference>
<dbReference type="InterPro" id="IPR000086">
    <property type="entry name" value="NUDIX_hydrolase_dom"/>
</dbReference>
<comment type="function">
    <text evidence="4">Accelerates the degradation of transcripts by removing pyrophosphate from the 5'-end of triphosphorylated RNA, leading to a more labile monophosphorylated state that can stimulate subsequent ribonuclease cleavage.</text>
</comment>
<dbReference type="GO" id="GO:0034432">
    <property type="term" value="F:bis(5'-adenosyl)-pentaphosphatase activity"/>
    <property type="evidence" value="ECO:0007669"/>
    <property type="project" value="TreeGrafter"/>
</dbReference>
<dbReference type="InterPro" id="IPR015797">
    <property type="entry name" value="NUDIX_hydrolase-like_dom_sf"/>
</dbReference>
<dbReference type="GO" id="GO:0019693">
    <property type="term" value="P:ribose phosphate metabolic process"/>
    <property type="evidence" value="ECO:0007669"/>
    <property type="project" value="TreeGrafter"/>
</dbReference>
<evidence type="ECO:0000256" key="4">
    <source>
        <dbReference type="HAMAP-Rule" id="MF_00298"/>
    </source>
</evidence>
<dbReference type="CDD" id="cd03671">
    <property type="entry name" value="NUDIX_Ap4A_hydrolase_plant_like"/>
    <property type="match status" value="1"/>
</dbReference>
<name>A0A2W5SSG6_ANCNO</name>
<evidence type="ECO:0000256" key="1">
    <source>
        <dbReference type="ARBA" id="ARBA00001936"/>
    </source>
</evidence>
<comment type="cofactor">
    <cofactor evidence="2">
        <name>Mg(2+)</name>
        <dbReference type="ChEBI" id="CHEBI:18420"/>
    </cofactor>
</comment>
<dbReference type="PROSITE" id="PS51462">
    <property type="entry name" value="NUDIX"/>
    <property type="match status" value="1"/>
</dbReference>